<dbReference type="Proteomes" id="UP000002878">
    <property type="component" value="Chromosome"/>
</dbReference>
<sequence>MKAVSISSRGRINVSGTNLPPNSPYLPISFGYGYIVVHPFF</sequence>
<evidence type="ECO:0000313" key="2">
    <source>
        <dbReference type="Proteomes" id="UP000002878"/>
    </source>
</evidence>
<accession>I2C717</accession>
<gene>
    <name evidence="1" type="ORF">MUS_2513</name>
</gene>
<reference evidence="1 2" key="1">
    <citation type="journal article" date="2012" name="J. Biotechnol.">
        <title>Genome sequence of the plant growth promoting strain Bacillus amyloliquefaciens subsp. plantarum B9601-Y2 and expression of mersacidin and other secondary metabolites.</title>
        <authorList>
            <person name="He P."/>
            <person name="Hao K."/>
            <person name="Blom J."/>
            <person name="Ruckert C."/>
            <person name="Vater J."/>
            <person name="Mao Z."/>
            <person name="Wu Y."/>
            <person name="Hou M."/>
            <person name="He P."/>
            <person name="He Y."/>
            <person name="Borriss R."/>
        </authorList>
    </citation>
    <scope>NUCLEOTIDE SEQUENCE [LARGE SCALE GENOMIC DNA]</scope>
    <source>
        <strain evidence="1">Y2</strain>
    </source>
</reference>
<dbReference type="HOGENOM" id="CLU_3265134_0_0_9"/>
<dbReference type="AlphaFoldDB" id="I2C717"/>
<protein>
    <submittedName>
        <fullName evidence="1">Uncharacterized protein</fullName>
    </submittedName>
</protein>
<evidence type="ECO:0000313" key="1">
    <source>
        <dbReference type="EMBL" id="AFJ62441.1"/>
    </source>
</evidence>
<proteinExistence type="predicted"/>
<name>I2C717_BACAY</name>
<dbReference type="KEGG" id="bqy:MUS_2513"/>
<dbReference type="EMBL" id="CP003332">
    <property type="protein sequence ID" value="AFJ62441.1"/>
    <property type="molecule type" value="Genomic_DNA"/>
</dbReference>
<organism evidence="1 2">
    <name type="scientific">Bacillus amyloliquefaciens (strain Y2)</name>
    <name type="common">Bacillus amyloliquefaciens subsp. plantarum (strain B9601-Y2)</name>
    <dbReference type="NCBI Taxonomy" id="1155777"/>
    <lineage>
        <taxon>Bacteria</taxon>
        <taxon>Bacillati</taxon>
        <taxon>Bacillota</taxon>
        <taxon>Bacilli</taxon>
        <taxon>Bacillales</taxon>
        <taxon>Bacillaceae</taxon>
        <taxon>Bacillus</taxon>
        <taxon>Bacillus amyloliquefaciens group</taxon>
    </lineage>
</organism>